<dbReference type="AlphaFoldDB" id="A0A0F4LT56"/>
<evidence type="ECO:0000256" key="1">
    <source>
        <dbReference type="ARBA" id="ARBA00004141"/>
    </source>
</evidence>
<feature type="transmembrane region" description="Helical" evidence="5">
    <location>
        <begin position="216"/>
        <end position="234"/>
    </location>
</feature>
<protein>
    <submittedName>
        <fullName evidence="7">ABC-2 type transporter</fullName>
    </submittedName>
</protein>
<evidence type="ECO:0000256" key="4">
    <source>
        <dbReference type="ARBA" id="ARBA00023136"/>
    </source>
</evidence>
<keyword evidence="3 5" id="KW-1133">Transmembrane helix</keyword>
<evidence type="ECO:0000259" key="6">
    <source>
        <dbReference type="Pfam" id="PF01061"/>
    </source>
</evidence>
<organism evidence="7 8">
    <name type="scientific">Bombilactobacillus mellifer</name>
    <dbReference type="NCBI Taxonomy" id="1218492"/>
    <lineage>
        <taxon>Bacteria</taxon>
        <taxon>Bacillati</taxon>
        <taxon>Bacillota</taxon>
        <taxon>Bacilli</taxon>
        <taxon>Lactobacillales</taxon>
        <taxon>Lactobacillaceae</taxon>
        <taxon>Bombilactobacillus</taxon>
    </lineage>
</organism>
<dbReference type="GO" id="GO:0043190">
    <property type="term" value="C:ATP-binding cassette (ABC) transporter complex"/>
    <property type="evidence" value="ECO:0007669"/>
    <property type="project" value="InterPro"/>
</dbReference>
<evidence type="ECO:0000256" key="2">
    <source>
        <dbReference type="ARBA" id="ARBA00022692"/>
    </source>
</evidence>
<evidence type="ECO:0000313" key="7">
    <source>
        <dbReference type="EMBL" id="KJY61795.1"/>
    </source>
</evidence>
<keyword evidence="2 5" id="KW-0812">Transmembrane</keyword>
<reference evidence="7 8" key="1">
    <citation type="submission" date="2015-01" db="EMBL/GenBank/DDBJ databases">
        <title>Comparative genomics of the lactic acid bacteria isolated from the honey bee gut.</title>
        <authorList>
            <person name="Ellegaard K.M."/>
            <person name="Tamarit D."/>
            <person name="Javelind E."/>
            <person name="Olofsson T."/>
            <person name="Andersson S.G."/>
            <person name="Vasquez A."/>
        </authorList>
    </citation>
    <scope>NUCLEOTIDE SEQUENCE [LARGE SCALE GENOMIC DNA]</scope>
    <source>
        <strain evidence="7 8">Bin4</strain>
    </source>
</reference>
<keyword evidence="4 5" id="KW-0472">Membrane</keyword>
<dbReference type="Proteomes" id="UP000033558">
    <property type="component" value="Unassembled WGS sequence"/>
</dbReference>
<keyword evidence="8" id="KW-1185">Reference proteome</keyword>
<feature type="transmembrane region" description="Helical" evidence="5">
    <location>
        <begin position="158"/>
        <end position="177"/>
    </location>
</feature>
<proteinExistence type="predicted"/>
<feature type="transmembrane region" description="Helical" evidence="5">
    <location>
        <begin position="51"/>
        <end position="71"/>
    </location>
</feature>
<evidence type="ECO:0000256" key="5">
    <source>
        <dbReference type="SAM" id="Phobius"/>
    </source>
</evidence>
<gene>
    <name evidence="7" type="ORF">JG30_08470</name>
</gene>
<dbReference type="PATRIC" id="fig|1218492.5.peg.986"/>
<dbReference type="Pfam" id="PF01061">
    <property type="entry name" value="ABC2_membrane"/>
    <property type="match status" value="1"/>
</dbReference>
<dbReference type="PANTHER" id="PTHR43027">
    <property type="entry name" value="DOXORUBICIN RESISTANCE ABC TRANSPORTER PERMEASE PROTEIN DRRC-RELATED"/>
    <property type="match status" value="1"/>
</dbReference>
<dbReference type="EMBL" id="JXJQ01000008">
    <property type="protein sequence ID" value="KJY61795.1"/>
    <property type="molecule type" value="Genomic_DNA"/>
</dbReference>
<dbReference type="InterPro" id="IPR000412">
    <property type="entry name" value="ABC_2_transport"/>
</dbReference>
<feature type="transmembrane region" description="Helical" evidence="5">
    <location>
        <begin position="21"/>
        <end position="39"/>
    </location>
</feature>
<dbReference type="OrthoDB" id="63188at2"/>
<feature type="transmembrane region" description="Helical" evidence="5">
    <location>
        <begin position="92"/>
        <end position="118"/>
    </location>
</feature>
<dbReference type="PANTHER" id="PTHR43027:SF1">
    <property type="entry name" value="DOXORUBICIN RESISTANCE ABC TRANSPORTER PERMEASE PROTEIN DRRC-RELATED"/>
    <property type="match status" value="1"/>
</dbReference>
<sequence length="240" mass="27145">MAFVTLTKINFKRLILRNTRFLIFDVASPIFFYLIYTQIFTGGQQLKVNIFISMTVFATLLSSIITVSNNIMSDRQQHFFRFMAVTPLSQKLYYLSLSLVFIFLNVLQILAMEIVAAFGTKLNLSMDKYLQILVIATVGSFALILIGAAITFLGNSSFVNSIAYSIVFPLAIISGLWTPMNLMPSWLQQIGKLTPTYATVNLIHNFLQKQPWSWNLFGKLGIWLLLAMGLLIICSRKSVD</sequence>
<dbReference type="InterPro" id="IPR013525">
    <property type="entry name" value="ABC2_TM"/>
</dbReference>
<comment type="subcellular location">
    <subcellularLocation>
        <location evidence="1">Membrane</location>
        <topology evidence="1">Multi-pass membrane protein</topology>
    </subcellularLocation>
</comment>
<accession>A0A0F4LT56</accession>
<evidence type="ECO:0000313" key="8">
    <source>
        <dbReference type="Proteomes" id="UP000033558"/>
    </source>
</evidence>
<feature type="transmembrane region" description="Helical" evidence="5">
    <location>
        <begin position="130"/>
        <end position="153"/>
    </location>
</feature>
<dbReference type="GO" id="GO:0140359">
    <property type="term" value="F:ABC-type transporter activity"/>
    <property type="evidence" value="ECO:0007669"/>
    <property type="project" value="InterPro"/>
</dbReference>
<comment type="caution">
    <text evidence="7">The sequence shown here is derived from an EMBL/GenBank/DDBJ whole genome shotgun (WGS) entry which is preliminary data.</text>
</comment>
<dbReference type="HOGENOM" id="CLU_039483_5_2_9"/>
<dbReference type="PIRSF" id="PIRSF006648">
    <property type="entry name" value="DrrB"/>
    <property type="match status" value="1"/>
</dbReference>
<evidence type="ECO:0000256" key="3">
    <source>
        <dbReference type="ARBA" id="ARBA00022989"/>
    </source>
</evidence>
<feature type="domain" description="ABC-2 type transporter transmembrane" evidence="6">
    <location>
        <begin position="2"/>
        <end position="203"/>
    </location>
</feature>
<name>A0A0F4LT56_9LACO</name>
<dbReference type="RefSeq" id="WP_046316466.1">
    <property type="nucleotide sequence ID" value="NZ_JAMBKK010000001.1"/>
</dbReference>
<dbReference type="InterPro" id="IPR052902">
    <property type="entry name" value="ABC-2_transporter"/>
</dbReference>
<dbReference type="STRING" id="1218492.JG30_08470"/>